<keyword evidence="3" id="KW-1185">Reference proteome</keyword>
<proteinExistence type="predicted"/>
<name>A0A2Y9A8X0_9MICO</name>
<gene>
    <name evidence="2" type="ORF">SAMN05216184_104127</name>
</gene>
<dbReference type="Proteomes" id="UP000250222">
    <property type="component" value="Unassembled WGS sequence"/>
</dbReference>
<dbReference type="OrthoDB" id="5140755at2"/>
<dbReference type="AlphaFoldDB" id="A0A2Y9A8X0"/>
<evidence type="ECO:0000313" key="3">
    <source>
        <dbReference type="Proteomes" id="UP000250222"/>
    </source>
</evidence>
<dbReference type="EMBL" id="UETB01000004">
    <property type="protein sequence ID" value="SSA40426.1"/>
    <property type="molecule type" value="Genomic_DNA"/>
</dbReference>
<evidence type="ECO:0008006" key="4">
    <source>
        <dbReference type="Google" id="ProtNLM"/>
    </source>
</evidence>
<reference evidence="2 3" key="1">
    <citation type="submission" date="2016-10" db="EMBL/GenBank/DDBJ databases">
        <authorList>
            <person name="Cai Z."/>
        </authorList>
    </citation>
    <scope>NUCLEOTIDE SEQUENCE [LARGE SCALE GENOMIC DNA]</scope>
    <source>
        <strain evidence="2 3">CGMCC 1.10826</strain>
    </source>
</reference>
<feature type="compositionally biased region" description="Low complexity" evidence="1">
    <location>
        <begin position="275"/>
        <end position="286"/>
    </location>
</feature>
<protein>
    <recommendedName>
        <fullName evidence="4">PD-(D/E)XK nuclease superfamily protein</fullName>
    </recommendedName>
</protein>
<accession>A0A2Y9A8X0</accession>
<evidence type="ECO:0000313" key="2">
    <source>
        <dbReference type="EMBL" id="SSA40426.1"/>
    </source>
</evidence>
<sequence>MTAATLPPIHAPYVGGDPAAALRELRQTIEHEIVNQPRSLQKRIGPSELGTPCDHCLAAKLAGWTRTDDGVPWLPYVGTAMHAQLEELFIRSENDRNAVHTTGRRYLAEQPVMVGHIGGEEIWGSTDLLDLHVGMTVDWKLVGVTTLRAAKRGPSPVYRTQADLYAKGWNDAGIRVDHVAIAYLPRNAVSLNDAIWWTAPHDRARAEAALERANRLHTNLTALASISVEARDAWITALPRDPGCHDCSRFPDGAGIPKPGHRPPGDDLAGLLISPTAPAAGATPAA</sequence>
<organism evidence="2 3">
    <name type="scientific">Georgenia satyanarayanai</name>
    <dbReference type="NCBI Taxonomy" id="860221"/>
    <lineage>
        <taxon>Bacteria</taxon>
        <taxon>Bacillati</taxon>
        <taxon>Actinomycetota</taxon>
        <taxon>Actinomycetes</taxon>
        <taxon>Micrococcales</taxon>
        <taxon>Bogoriellaceae</taxon>
        <taxon>Georgenia</taxon>
    </lineage>
</organism>
<feature type="region of interest" description="Disordered" evidence="1">
    <location>
        <begin position="253"/>
        <end position="286"/>
    </location>
</feature>
<evidence type="ECO:0000256" key="1">
    <source>
        <dbReference type="SAM" id="MobiDB-lite"/>
    </source>
</evidence>
<dbReference type="RefSeq" id="WP_110852053.1">
    <property type="nucleotide sequence ID" value="NZ_QKLZ01000004.1"/>
</dbReference>